<dbReference type="EMBL" id="JAUSTM010000008">
    <property type="protein sequence ID" value="MDQ0222482.1"/>
    <property type="molecule type" value="Genomic_DNA"/>
</dbReference>
<proteinExistence type="predicted"/>
<protein>
    <recommendedName>
        <fullName evidence="3">YolD-like protein</fullName>
    </recommendedName>
</protein>
<organism evidence="1 2">
    <name type="scientific">Streptococcus moroccensis</name>
    <dbReference type="NCBI Taxonomy" id="1451356"/>
    <lineage>
        <taxon>Bacteria</taxon>
        <taxon>Bacillati</taxon>
        <taxon>Bacillota</taxon>
        <taxon>Bacilli</taxon>
        <taxon>Lactobacillales</taxon>
        <taxon>Streptococcaceae</taxon>
        <taxon>Streptococcus</taxon>
    </lineage>
</organism>
<accession>A0ABT9YRF7</accession>
<comment type="caution">
    <text evidence="1">The sequence shown here is derived from an EMBL/GenBank/DDBJ whole genome shotgun (WGS) entry which is preliminary data.</text>
</comment>
<gene>
    <name evidence="1" type="ORF">J2S23_001034</name>
</gene>
<dbReference type="Proteomes" id="UP001223079">
    <property type="component" value="Unassembled WGS sequence"/>
</dbReference>
<evidence type="ECO:0000313" key="2">
    <source>
        <dbReference type="Proteomes" id="UP001223079"/>
    </source>
</evidence>
<dbReference type="RefSeq" id="WP_307121672.1">
    <property type="nucleotide sequence ID" value="NZ_JAUSTM010000008.1"/>
</dbReference>
<evidence type="ECO:0008006" key="3">
    <source>
        <dbReference type="Google" id="ProtNLM"/>
    </source>
</evidence>
<sequence>MIGNRDRQYLPFESAKGYYDRGMLKWMGFFLSEFNTAMDHFSNQMTLPEAMPLSERMRVLGQLYLQGVESVLICQKNQQVIKYQGIIKDMNSYYVLFESSEGYVQVPYQDILGIELAEENHE</sequence>
<name>A0ABT9YRF7_9STRE</name>
<evidence type="ECO:0000313" key="1">
    <source>
        <dbReference type="EMBL" id="MDQ0222482.1"/>
    </source>
</evidence>
<reference evidence="1 2" key="1">
    <citation type="submission" date="2023-07" db="EMBL/GenBank/DDBJ databases">
        <title>Genomic Encyclopedia of Type Strains, Phase IV (KMG-IV): sequencing the most valuable type-strain genomes for metagenomic binning, comparative biology and taxonomic classification.</title>
        <authorList>
            <person name="Goeker M."/>
        </authorList>
    </citation>
    <scope>NUCLEOTIDE SEQUENCE [LARGE SCALE GENOMIC DNA]</scope>
    <source>
        <strain evidence="1 2">DSM 105143</strain>
    </source>
</reference>
<keyword evidence="2" id="KW-1185">Reference proteome</keyword>